<accession>A0A7T8GPC4</accession>
<dbReference type="EMBL" id="CP045906">
    <property type="protein sequence ID" value="QQP35025.1"/>
    <property type="molecule type" value="Genomic_DNA"/>
</dbReference>
<sequence length="50" mass="5610">WLISTSPNYENAFKIESIISKVQGILYASRVKGNPLPIGLDKLVERYISS</sequence>
<dbReference type="AlphaFoldDB" id="A0A7T8GPC4"/>
<name>A0A7T8GPC4_CALRO</name>
<dbReference type="Proteomes" id="UP000595437">
    <property type="component" value="Chromosome 17"/>
</dbReference>
<reference evidence="2" key="1">
    <citation type="submission" date="2021-01" db="EMBL/GenBank/DDBJ databases">
        <title>Caligus Genome Assembly.</title>
        <authorList>
            <person name="Gallardo-Escarate C."/>
        </authorList>
    </citation>
    <scope>NUCLEOTIDE SEQUENCE [LARGE SCALE GENOMIC DNA]</scope>
</reference>
<evidence type="ECO:0000313" key="2">
    <source>
        <dbReference type="Proteomes" id="UP000595437"/>
    </source>
</evidence>
<organism evidence="1 2">
    <name type="scientific">Caligus rogercresseyi</name>
    <name type="common">Sea louse</name>
    <dbReference type="NCBI Taxonomy" id="217165"/>
    <lineage>
        <taxon>Eukaryota</taxon>
        <taxon>Metazoa</taxon>
        <taxon>Ecdysozoa</taxon>
        <taxon>Arthropoda</taxon>
        <taxon>Crustacea</taxon>
        <taxon>Multicrustacea</taxon>
        <taxon>Hexanauplia</taxon>
        <taxon>Copepoda</taxon>
        <taxon>Siphonostomatoida</taxon>
        <taxon>Caligidae</taxon>
        <taxon>Caligus</taxon>
    </lineage>
</organism>
<gene>
    <name evidence="1" type="ORF">FKW44_023125</name>
</gene>
<keyword evidence="2" id="KW-1185">Reference proteome</keyword>
<evidence type="ECO:0000313" key="1">
    <source>
        <dbReference type="EMBL" id="QQP35025.1"/>
    </source>
</evidence>
<feature type="non-terminal residue" evidence="1">
    <location>
        <position position="1"/>
    </location>
</feature>
<protein>
    <submittedName>
        <fullName evidence="1">Uncharacterized protein</fullName>
    </submittedName>
</protein>
<proteinExistence type="predicted"/>